<dbReference type="InterPro" id="IPR023000">
    <property type="entry name" value="Shikimate_kinase_CS"/>
</dbReference>
<keyword evidence="2" id="KW-0808">Transferase</keyword>
<dbReference type="InterPro" id="IPR036388">
    <property type="entry name" value="WH-like_DNA-bd_sf"/>
</dbReference>
<dbReference type="RefSeq" id="WP_345919411.1">
    <property type="nucleotide sequence ID" value="NZ_JBDIVE010000004.1"/>
</dbReference>
<reference evidence="8 9" key="1">
    <citation type="journal article" date="2018" name="Int. J. Syst. Evol. Microbiol.">
        <title>Uliginosibacterium sediminicola sp. nov., isolated from freshwater sediment.</title>
        <authorList>
            <person name="Hwang W.M."/>
            <person name="Kim S.M."/>
            <person name="Kang K."/>
            <person name="Ahn T.Y."/>
        </authorList>
    </citation>
    <scope>NUCLEOTIDE SEQUENCE [LARGE SCALE GENOMIC DNA]</scope>
    <source>
        <strain evidence="8 9">M1-21</strain>
    </source>
</reference>
<evidence type="ECO:0000256" key="2">
    <source>
        <dbReference type="ARBA" id="ARBA00022679"/>
    </source>
</evidence>
<dbReference type="InterPro" id="IPR007627">
    <property type="entry name" value="RNA_pol_sigma70_r2"/>
</dbReference>
<dbReference type="Gene3D" id="1.10.1740.10">
    <property type="match status" value="1"/>
</dbReference>
<dbReference type="PROSITE" id="PS01128">
    <property type="entry name" value="SHIKIMATE_KINASE"/>
    <property type="match status" value="1"/>
</dbReference>
<dbReference type="NCBIfam" id="NF007214">
    <property type="entry name" value="PRK09636.1"/>
    <property type="match status" value="1"/>
</dbReference>
<gene>
    <name evidence="8" type="ORF">ABDB84_09135</name>
</gene>
<evidence type="ECO:0000313" key="8">
    <source>
        <dbReference type="EMBL" id="MEN3068640.1"/>
    </source>
</evidence>
<dbReference type="SUPFAM" id="SSF54427">
    <property type="entry name" value="NTF2-like"/>
    <property type="match status" value="1"/>
</dbReference>
<evidence type="ECO:0000313" key="9">
    <source>
        <dbReference type="Proteomes" id="UP001410394"/>
    </source>
</evidence>
<protein>
    <submittedName>
        <fullName evidence="8">RNA polymerase sigma-70 factor</fullName>
    </submittedName>
</protein>
<dbReference type="SUPFAM" id="SSF88659">
    <property type="entry name" value="Sigma3 and sigma4 domains of RNA polymerase sigma factors"/>
    <property type="match status" value="1"/>
</dbReference>
<feature type="domain" description="RNA polymerase sigma factor 70 region 4 type 2" evidence="7">
    <location>
        <begin position="108"/>
        <end position="158"/>
    </location>
</feature>
<feature type="domain" description="RNA polymerase sigma-70 region 2" evidence="6">
    <location>
        <begin position="10"/>
        <end position="70"/>
    </location>
</feature>
<dbReference type="NCBIfam" id="TIGR02957">
    <property type="entry name" value="SigX4"/>
    <property type="match status" value="1"/>
</dbReference>
<dbReference type="Gene3D" id="3.10.450.50">
    <property type="match status" value="1"/>
</dbReference>
<evidence type="ECO:0000256" key="3">
    <source>
        <dbReference type="ARBA" id="ARBA00022741"/>
    </source>
</evidence>
<dbReference type="SUPFAM" id="SSF88946">
    <property type="entry name" value="Sigma2 domain of RNA polymerase sigma factors"/>
    <property type="match status" value="1"/>
</dbReference>
<evidence type="ECO:0000256" key="1">
    <source>
        <dbReference type="ARBA" id="ARBA00011344"/>
    </source>
</evidence>
<dbReference type="PANTHER" id="PTHR30173:SF36">
    <property type="entry name" value="ECF RNA POLYMERASE SIGMA FACTOR SIGJ"/>
    <property type="match status" value="1"/>
</dbReference>
<keyword evidence="4" id="KW-0418">Kinase</keyword>
<evidence type="ECO:0000259" key="7">
    <source>
        <dbReference type="Pfam" id="PF08281"/>
    </source>
</evidence>
<accession>A0ABU9YY48</accession>
<keyword evidence="3" id="KW-0547">Nucleotide-binding</keyword>
<dbReference type="Pfam" id="PF08281">
    <property type="entry name" value="Sigma70_r4_2"/>
    <property type="match status" value="1"/>
</dbReference>
<dbReference type="InterPro" id="IPR014284">
    <property type="entry name" value="RNA_pol_sigma-70_dom"/>
</dbReference>
<comment type="subunit">
    <text evidence="1">Interacts transiently with the RNA polymerase catalytic core formed by RpoA, RpoB, RpoC and RpoZ (2 alpha, 1 beta, 1 beta' and 1 omega subunit) to form the RNA polymerase holoenzyme that can initiate transcription.</text>
</comment>
<evidence type="ECO:0000259" key="6">
    <source>
        <dbReference type="Pfam" id="PF04542"/>
    </source>
</evidence>
<evidence type="ECO:0000256" key="4">
    <source>
        <dbReference type="ARBA" id="ARBA00022777"/>
    </source>
</evidence>
<dbReference type="InterPro" id="IPR013325">
    <property type="entry name" value="RNA_pol_sigma_r2"/>
</dbReference>
<organism evidence="8 9">
    <name type="scientific">Uliginosibacterium sediminicola</name>
    <dbReference type="NCBI Taxonomy" id="2024550"/>
    <lineage>
        <taxon>Bacteria</taxon>
        <taxon>Pseudomonadati</taxon>
        <taxon>Pseudomonadota</taxon>
        <taxon>Betaproteobacteria</taxon>
        <taxon>Rhodocyclales</taxon>
        <taxon>Zoogloeaceae</taxon>
        <taxon>Uliginosibacterium</taxon>
    </lineage>
</organism>
<dbReference type="InterPro" id="IPR014303">
    <property type="entry name" value="RNA_pol_sigma-70_ECF"/>
</dbReference>
<sequence length="296" mass="33179">MPMQDYFNTQRPRLLAIAYRMLGTRADAEDLVQDAWLRWHAADTAALQSAEAWLVTVTTRLCIDRLRTLRSEREHYVGPWLPEPLLDIASPAATPEQVVELASDVSIAFLAVLERLTPDERAAFLLREVFDFDYAEVAAMLDREEASCRQLVHRAKARVRDERPRVHVSRDAHQSLLERFCAATRSGERAALQALFAADAQFVADGGGKVLSVLKVLHGAERIVRFFEVLARRLGNRMSYRHASINGEPGLLRYVDGQLDAVLSLITDGEQIHACYIVRNPDKLAAIATEHATLPS</sequence>
<dbReference type="EMBL" id="JBDIVE010000004">
    <property type="protein sequence ID" value="MEN3068640.1"/>
    <property type="molecule type" value="Genomic_DNA"/>
</dbReference>
<dbReference type="InterPro" id="IPR013249">
    <property type="entry name" value="RNA_pol_sigma70_r4_t2"/>
</dbReference>
<proteinExistence type="predicted"/>
<dbReference type="InterPro" id="IPR013324">
    <property type="entry name" value="RNA_pol_sigma_r3/r4-like"/>
</dbReference>
<dbReference type="Gene3D" id="1.10.10.10">
    <property type="entry name" value="Winged helix-like DNA-binding domain superfamily/Winged helix DNA-binding domain"/>
    <property type="match status" value="1"/>
</dbReference>
<evidence type="ECO:0000256" key="5">
    <source>
        <dbReference type="ARBA" id="ARBA00022840"/>
    </source>
</evidence>
<keyword evidence="9" id="KW-1185">Reference proteome</keyword>
<dbReference type="PANTHER" id="PTHR30173">
    <property type="entry name" value="SIGMA 19 FACTOR"/>
    <property type="match status" value="1"/>
</dbReference>
<keyword evidence="5" id="KW-0067">ATP-binding</keyword>
<comment type="caution">
    <text evidence="8">The sequence shown here is derived from an EMBL/GenBank/DDBJ whole genome shotgun (WGS) entry which is preliminary data.</text>
</comment>
<name>A0ABU9YY48_9RHOO</name>
<dbReference type="InterPro" id="IPR032710">
    <property type="entry name" value="NTF2-like_dom_sf"/>
</dbReference>
<dbReference type="NCBIfam" id="TIGR02937">
    <property type="entry name" value="sigma70-ECF"/>
    <property type="match status" value="1"/>
</dbReference>
<dbReference type="Pfam" id="PF04542">
    <property type="entry name" value="Sigma70_r2"/>
    <property type="match status" value="1"/>
</dbReference>
<dbReference type="Proteomes" id="UP001410394">
    <property type="component" value="Unassembled WGS sequence"/>
</dbReference>
<dbReference type="InterPro" id="IPR052704">
    <property type="entry name" value="ECF_Sigma-70_Domain"/>
</dbReference>